<dbReference type="InterPro" id="IPR019734">
    <property type="entry name" value="TPR_rpt"/>
</dbReference>
<reference evidence="2 3" key="1">
    <citation type="journal article" date="2013" name="Genome Announc.">
        <title>Draft Genome Sequence of the Methanotrophic Gammaproteobacterium Methyloglobulus morosus DSM 22980 Strain KoM1.</title>
        <authorList>
            <person name="Poehlein A."/>
            <person name="Deutzmann J.S."/>
            <person name="Daniel R."/>
            <person name="Simeonova D.D."/>
        </authorList>
    </citation>
    <scope>NUCLEOTIDE SEQUENCE [LARGE SCALE GENOMIC DNA]</scope>
    <source>
        <strain evidence="2 3">KoM1</strain>
    </source>
</reference>
<dbReference type="GO" id="GO:0008233">
    <property type="term" value="F:peptidase activity"/>
    <property type="evidence" value="ECO:0007669"/>
    <property type="project" value="UniProtKB-KW"/>
</dbReference>
<evidence type="ECO:0000313" key="3">
    <source>
        <dbReference type="Proteomes" id="UP000017842"/>
    </source>
</evidence>
<dbReference type="InterPro" id="IPR011990">
    <property type="entry name" value="TPR-like_helical_dom_sf"/>
</dbReference>
<dbReference type="Pfam" id="PF13365">
    <property type="entry name" value="Trypsin_2"/>
    <property type="match status" value="1"/>
</dbReference>
<sequence length="325" mass="35933">MTNCIICYGSESVAGESIVCLQTDFRDGIPKIGTGFFISPSLIATASHQVTDPSSVPVKITAYLDSGAAIKVKLPVVAQGEKVAILIAPDAIQTNYLLLQDNIPDQGTKVSAVGCQRDLKQLTQEGKVTFSGSNTNDRQSEYADLIALNLPINVGFSGGPLLTANGNVVGIIYGFDERSENLSYAIPGSKLFKIMANEKVADYSKTLFQQGDRAFKLKQYEMAKEYFAEAAQHQADYFEAYIYLGMTLFKMRQFAAARDALLEAIEIEMDYPLAYYHLAGVYREGLSDRLSARNAYRRYLELDPKSSDAVQVQKWLEEIERPLPK</sequence>
<dbReference type="PANTHER" id="PTHR43019:SF23">
    <property type="entry name" value="PROTEASE DO-LIKE 5, CHLOROPLASTIC"/>
    <property type="match status" value="1"/>
</dbReference>
<dbReference type="SMART" id="SM00028">
    <property type="entry name" value="TPR"/>
    <property type="match status" value="3"/>
</dbReference>
<dbReference type="SUPFAM" id="SSF50494">
    <property type="entry name" value="Trypsin-like serine proteases"/>
    <property type="match status" value="1"/>
</dbReference>
<comment type="caution">
    <text evidence="2">The sequence shown here is derived from an EMBL/GenBank/DDBJ whole genome shotgun (WGS) entry which is preliminary data.</text>
</comment>
<accession>V5BWS2</accession>
<dbReference type="Gene3D" id="2.40.10.120">
    <property type="match status" value="1"/>
</dbReference>
<dbReference type="PROSITE" id="PS50005">
    <property type="entry name" value="TPR"/>
    <property type="match status" value="1"/>
</dbReference>
<organism evidence="2 3">
    <name type="scientific">Methyloglobulus morosus KoM1</name>
    <dbReference type="NCBI Taxonomy" id="1116472"/>
    <lineage>
        <taxon>Bacteria</taxon>
        <taxon>Pseudomonadati</taxon>
        <taxon>Pseudomonadota</taxon>
        <taxon>Gammaproteobacteria</taxon>
        <taxon>Methylococcales</taxon>
        <taxon>Methylococcaceae</taxon>
        <taxon>Methyloglobulus</taxon>
    </lineage>
</organism>
<dbReference type="Proteomes" id="UP000017842">
    <property type="component" value="Unassembled WGS sequence"/>
</dbReference>
<dbReference type="EMBL" id="AYLO01000112">
    <property type="protein sequence ID" value="ESS70667.1"/>
    <property type="molecule type" value="Genomic_DNA"/>
</dbReference>
<evidence type="ECO:0000313" key="2">
    <source>
        <dbReference type="EMBL" id="ESS70667.1"/>
    </source>
</evidence>
<dbReference type="OrthoDB" id="8581982at2"/>
<feature type="repeat" description="TPR" evidence="1">
    <location>
        <begin position="238"/>
        <end position="271"/>
    </location>
</feature>
<dbReference type="InterPro" id="IPR009003">
    <property type="entry name" value="Peptidase_S1_PA"/>
</dbReference>
<protein>
    <submittedName>
        <fullName evidence="2">Trypsin-like serine protease</fullName>
    </submittedName>
</protein>
<keyword evidence="2" id="KW-0645">Protease</keyword>
<keyword evidence="3" id="KW-1185">Reference proteome</keyword>
<evidence type="ECO:0000256" key="1">
    <source>
        <dbReference type="PROSITE-ProRule" id="PRU00339"/>
    </source>
</evidence>
<keyword evidence="1" id="KW-0802">TPR repeat</keyword>
<gene>
    <name evidence="2" type="ORF">MGMO_120c00540</name>
</gene>
<proteinExistence type="predicted"/>
<keyword evidence="2" id="KW-0378">Hydrolase</keyword>
<name>V5BWS2_9GAMM</name>
<dbReference type="GO" id="GO:0006508">
    <property type="term" value="P:proteolysis"/>
    <property type="evidence" value="ECO:0007669"/>
    <property type="project" value="UniProtKB-KW"/>
</dbReference>
<dbReference type="AlphaFoldDB" id="V5BWS2"/>
<dbReference type="Gene3D" id="1.25.40.10">
    <property type="entry name" value="Tetratricopeptide repeat domain"/>
    <property type="match status" value="1"/>
</dbReference>
<dbReference type="eggNOG" id="COG0265">
    <property type="taxonomic scope" value="Bacteria"/>
</dbReference>
<dbReference type="PANTHER" id="PTHR43019">
    <property type="entry name" value="SERINE ENDOPROTEASE DEGS"/>
    <property type="match status" value="1"/>
</dbReference>
<dbReference type="Pfam" id="PF13181">
    <property type="entry name" value="TPR_8"/>
    <property type="match status" value="2"/>
</dbReference>
<dbReference type="STRING" id="1116472.MGMO_120c00540"/>
<dbReference type="SUPFAM" id="SSF48452">
    <property type="entry name" value="TPR-like"/>
    <property type="match status" value="1"/>
</dbReference>